<evidence type="ECO:0000256" key="1">
    <source>
        <dbReference type="ARBA" id="ARBA00022884"/>
    </source>
</evidence>
<keyword evidence="1 2" id="KW-0694">RNA-binding</keyword>
<dbReference type="InterPro" id="IPR035979">
    <property type="entry name" value="RBD_domain_sf"/>
</dbReference>
<keyword evidence="5" id="KW-1185">Reference proteome</keyword>
<organism evidence="4 5">
    <name type="scientific">Trichogramma kaykai</name>
    <dbReference type="NCBI Taxonomy" id="54128"/>
    <lineage>
        <taxon>Eukaryota</taxon>
        <taxon>Metazoa</taxon>
        <taxon>Ecdysozoa</taxon>
        <taxon>Arthropoda</taxon>
        <taxon>Hexapoda</taxon>
        <taxon>Insecta</taxon>
        <taxon>Pterygota</taxon>
        <taxon>Neoptera</taxon>
        <taxon>Endopterygota</taxon>
        <taxon>Hymenoptera</taxon>
        <taxon>Apocrita</taxon>
        <taxon>Proctotrupomorpha</taxon>
        <taxon>Chalcidoidea</taxon>
        <taxon>Trichogrammatidae</taxon>
        <taxon>Trichogramma</taxon>
    </lineage>
</organism>
<accession>A0ABD2W4Y0</accession>
<evidence type="ECO:0000313" key="4">
    <source>
        <dbReference type="EMBL" id="KAL3388063.1"/>
    </source>
</evidence>
<sequence>MDSSTDADLEELMKQFGTIPKIYLAKEKTTNACKGFVRVRYKARQDSARAVKLLNHHDFNHFRVILKIE</sequence>
<dbReference type="SMART" id="SM00360">
    <property type="entry name" value="RRM"/>
    <property type="match status" value="1"/>
</dbReference>
<proteinExistence type="predicted"/>
<dbReference type="SUPFAM" id="SSF54928">
    <property type="entry name" value="RNA-binding domain, RBD"/>
    <property type="match status" value="1"/>
</dbReference>
<name>A0ABD2W4Y0_9HYME</name>
<evidence type="ECO:0000256" key="2">
    <source>
        <dbReference type="PROSITE-ProRule" id="PRU00176"/>
    </source>
</evidence>
<dbReference type="GO" id="GO:0003723">
    <property type="term" value="F:RNA binding"/>
    <property type="evidence" value="ECO:0007669"/>
    <property type="project" value="UniProtKB-UniRule"/>
</dbReference>
<dbReference type="PROSITE" id="PS50102">
    <property type="entry name" value="RRM"/>
    <property type="match status" value="1"/>
</dbReference>
<dbReference type="Proteomes" id="UP001627154">
    <property type="component" value="Unassembled WGS sequence"/>
</dbReference>
<evidence type="ECO:0000313" key="5">
    <source>
        <dbReference type="Proteomes" id="UP001627154"/>
    </source>
</evidence>
<gene>
    <name evidence="4" type="ORF">TKK_017127</name>
</gene>
<dbReference type="Pfam" id="PF00076">
    <property type="entry name" value="RRM_1"/>
    <property type="match status" value="1"/>
</dbReference>
<protein>
    <recommendedName>
        <fullName evidence="3">RRM domain-containing protein</fullName>
    </recommendedName>
</protein>
<dbReference type="InterPro" id="IPR000504">
    <property type="entry name" value="RRM_dom"/>
</dbReference>
<feature type="domain" description="RRM" evidence="3">
    <location>
        <begin position="1"/>
        <end position="69"/>
    </location>
</feature>
<dbReference type="Gene3D" id="3.30.70.330">
    <property type="match status" value="1"/>
</dbReference>
<dbReference type="InterPro" id="IPR012677">
    <property type="entry name" value="Nucleotide-bd_a/b_plait_sf"/>
</dbReference>
<evidence type="ECO:0000259" key="3">
    <source>
        <dbReference type="PROSITE" id="PS50102"/>
    </source>
</evidence>
<dbReference type="AlphaFoldDB" id="A0ABD2W4Y0"/>
<comment type="caution">
    <text evidence="4">The sequence shown here is derived from an EMBL/GenBank/DDBJ whole genome shotgun (WGS) entry which is preliminary data.</text>
</comment>
<dbReference type="EMBL" id="JBJJXI010000136">
    <property type="protein sequence ID" value="KAL3388063.1"/>
    <property type="molecule type" value="Genomic_DNA"/>
</dbReference>
<reference evidence="4 5" key="1">
    <citation type="journal article" date="2024" name="bioRxiv">
        <title>A reference genome for Trichogramma kaykai: A tiny desert-dwelling parasitoid wasp with competing sex-ratio distorters.</title>
        <authorList>
            <person name="Culotta J."/>
            <person name="Lindsey A.R."/>
        </authorList>
    </citation>
    <scope>NUCLEOTIDE SEQUENCE [LARGE SCALE GENOMIC DNA]</scope>
    <source>
        <strain evidence="4 5">KSX58</strain>
    </source>
</reference>